<organism evidence="1 2">
    <name type="scientific">Ectopseudomonas mendocina</name>
    <name type="common">Pseudomonas mendocina</name>
    <dbReference type="NCBI Taxonomy" id="300"/>
    <lineage>
        <taxon>Bacteria</taxon>
        <taxon>Pseudomonadati</taxon>
        <taxon>Pseudomonadota</taxon>
        <taxon>Gammaproteobacteria</taxon>
        <taxon>Pseudomonadales</taxon>
        <taxon>Pseudomonadaceae</taxon>
        <taxon>Ectopseudomonas</taxon>
    </lineage>
</organism>
<name>A0A379IU58_ECTME</name>
<dbReference type="InterPro" id="IPR019292">
    <property type="entry name" value="McrC"/>
</dbReference>
<dbReference type="REBASE" id="416005">
    <property type="entry name" value="Pme10899McrBCP"/>
</dbReference>
<dbReference type="PANTHER" id="PTHR38733">
    <property type="entry name" value="PROTEIN MCRC"/>
    <property type="match status" value="1"/>
</dbReference>
<evidence type="ECO:0000313" key="2">
    <source>
        <dbReference type="Proteomes" id="UP000254260"/>
    </source>
</evidence>
<dbReference type="Pfam" id="PF10117">
    <property type="entry name" value="McrBC"/>
    <property type="match status" value="1"/>
</dbReference>
<dbReference type="PANTHER" id="PTHR38733:SF1">
    <property type="entry name" value="TYPE IV METHYL-DIRECTED RESTRICTION ENZYME ECOKMCRBC"/>
    <property type="match status" value="1"/>
</dbReference>
<dbReference type="RefSeq" id="WP_115291371.1">
    <property type="nucleotide sequence ID" value="NZ_UGUU01000001.1"/>
</dbReference>
<accession>A0A379IU58</accession>
<gene>
    <name evidence="1" type="ORF">NCTC10899_02604</name>
</gene>
<dbReference type="OrthoDB" id="307209at2"/>
<dbReference type="EMBL" id="UGUU01000001">
    <property type="protein sequence ID" value="SUD39780.1"/>
    <property type="molecule type" value="Genomic_DNA"/>
</dbReference>
<protein>
    <submittedName>
        <fullName evidence="1">McrBC 5-methylcytosine restriction system component-like protein</fullName>
    </submittedName>
</protein>
<dbReference type="Proteomes" id="UP000254260">
    <property type="component" value="Unassembled WGS sequence"/>
</dbReference>
<sequence>MTLLQVLEHEWLPIRSGGGQSLNVHQAALLERLADSLPARALEWRRAAVKFTQFCGVIQLGDLTIEVLPKIARQERDVLRCQQVLVRLLQVTGALPPQQVGEATLGQQRHALLDVFIEHFRGMLAQQMQLGLIRRYVPMEDELATVRGRIDLVKQVRLNAFSPQRVHCRFDEFDIDNPYNQVLSYVVGMLLHRTHHPAIKRGLNELLAHLAPASSRSFTPEQVEALVFDRLNQRWQPIFKRCAEFLRGLHPNVTAGGMPALALMFDMNRLFESYVTWRARRTFKGLQIQPQGPRRFLAANQAGKGVFQLRPDISVLKGTQVVLIADAKWKILSPEERKLGIASADLYQLVSYALRYQCQRLALIYPAMEGLNPGLRDKLTIEGADVQLAICNIDLAGVLVSSDAVFDELRSWVVEV</sequence>
<proteinExistence type="predicted"/>
<reference evidence="1 2" key="1">
    <citation type="submission" date="2018-06" db="EMBL/GenBank/DDBJ databases">
        <authorList>
            <consortium name="Pathogen Informatics"/>
            <person name="Doyle S."/>
        </authorList>
    </citation>
    <scope>NUCLEOTIDE SEQUENCE [LARGE SCALE GENOMIC DNA]</scope>
    <source>
        <strain evidence="1 2">NCTC10899</strain>
    </source>
</reference>
<evidence type="ECO:0000313" key="1">
    <source>
        <dbReference type="EMBL" id="SUD39780.1"/>
    </source>
</evidence>
<dbReference type="AlphaFoldDB" id="A0A379IU58"/>